<keyword evidence="3" id="KW-0418">Kinase</keyword>
<protein>
    <submittedName>
        <fullName evidence="3">Histidine kinase</fullName>
    </submittedName>
</protein>
<dbReference type="PANTHER" id="PTHR34220">
    <property type="entry name" value="SENSOR HISTIDINE KINASE YPDA"/>
    <property type="match status" value="1"/>
</dbReference>
<dbReference type="PANTHER" id="PTHR34220:SF7">
    <property type="entry name" value="SENSOR HISTIDINE KINASE YPDA"/>
    <property type="match status" value="1"/>
</dbReference>
<dbReference type="RefSeq" id="WP_152573207.1">
    <property type="nucleotide sequence ID" value="NZ_VIKU02000001.1"/>
</dbReference>
<reference evidence="3" key="1">
    <citation type="submission" date="2019-07" db="EMBL/GenBank/DDBJ databases">
        <authorList>
            <person name="De-Chao Zhang Q."/>
        </authorList>
    </citation>
    <scope>NUCLEOTIDE SEQUENCE</scope>
    <source>
        <strain evidence="3">TP-CH-4</strain>
    </source>
</reference>
<gene>
    <name evidence="3" type="ORF">FK220_005240</name>
</gene>
<feature type="domain" description="Signal transduction histidine kinase internal region" evidence="2">
    <location>
        <begin position="168"/>
        <end position="245"/>
    </location>
</feature>
<keyword evidence="1" id="KW-0472">Membrane</keyword>
<feature type="transmembrane region" description="Helical" evidence="1">
    <location>
        <begin position="14"/>
        <end position="32"/>
    </location>
</feature>
<accession>A0A967AR24</accession>
<evidence type="ECO:0000259" key="2">
    <source>
        <dbReference type="Pfam" id="PF06580"/>
    </source>
</evidence>
<dbReference type="Pfam" id="PF06580">
    <property type="entry name" value="His_kinase"/>
    <property type="match status" value="1"/>
</dbReference>
<dbReference type="AlphaFoldDB" id="A0A967AR24"/>
<comment type="caution">
    <text evidence="3">The sequence shown here is derived from an EMBL/GenBank/DDBJ whole genome shotgun (WGS) entry which is preliminary data.</text>
</comment>
<feature type="transmembrane region" description="Helical" evidence="1">
    <location>
        <begin position="127"/>
        <end position="147"/>
    </location>
</feature>
<feature type="transmembrane region" description="Helical" evidence="1">
    <location>
        <begin position="44"/>
        <end position="62"/>
    </location>
</feature>
<sequence>MAKQLVSKKGLHKFGFRLLVVVLIFFGVKLTIDHGEQDALFDAASIFYFSTAFFQVMFTWELHDWLVKRQLKKPNGLDLPGSLKTLGLTLLFLAPTAAILYYMGLYELDDICQIPAEDKALQFRVDWMRAMVVGCAIMVFNLLYFSGKQKKDLELKMNELQNEVLTSKYKSLKNQISPHFLFNSLNTLTSLMYEDRDLASDFVTRLASTYRYILDNKEEDVVSLEKELNFLDSFIFMMNVRHTDSIIIKTTIGVDAAEYAIPTLSLQMLVENAMKHNYFSNERPMHINVYTVGKIALVVENTLRKRKLEEASTQVGIKNIQKRYAFYTHQEVAVEVDGATFKVTMPLLGKDAVTRPVLSVS</sequence>
<keyword evidence="1" id="KW-1133">Transmembrane helix</keyword>
<dbReference type="GO" id="GO:0000155">
    <property type="term" value="F:phosphorelay sensor kinase activity"/>
    <property type="evidence" value="ECO:0007669"/>
    <property type="project" value="InterPro"/>
</dbReference>
<feature type="transmembrane region" description="Helical" evidence="1">
    <location>
        <begin position="83"/>
        <end position="103"/>
    </location>
</feature>
<name>A0A967AR24_9FLAO</name>
<dbReference type="InterPro" id="IPR010559">
    <property type="entry name" value="Sig_transdc_His_kin_internal"/>
</dbReference>
<evidence type="ECO:0000313" key="3">
    <source>
        <dbReference type="EMBL" id="NHF58733.1"/>
    </source>
</evidence>
<dbReference type="GO" id="GO:0016020">
    <property type="term" value="C:membrane"/>
    <property type="evidence" value="ECO:0007669"/>
    <property type="project" value="InterPro"/>
</dbReference>
<keyword evidence="1" id="KW-0812">Transmembrane</keyword>
<dbReference type="EMBL" id="VIKU02000001">
    <property type="protein sequence ID" value="NHF58733.1"/>
    <property type="molecule type" value="Genomic_DNA"/>
</dbReference>
<dbReference type="Proteomes" id="UP000707206">
    <property type="component" value="Unassembled WGS sequence"/>
</dbReference>
<evidence type="ECO:0000256" key="1">
    <source>
        <dbReference type="SAM" id="Phobius"/>
    </source>
</evidence>
<keyword evidence="3" id="KW-0808">Transferase</keyword>
<organism evidence="3 4">
    <name type="scientific">Pelagihabitans pacificus</name>
    <dbReference type="NCBI Taxonomy" id="2696054"/>
    <lineage>
        <taxon>Bacteria</taxon>
        <taxon>Pseudomonadati</taxon>
        <taxon>Bacteroidota</taxon>
        <taxon>Flavobacteriia</taxon>
        <taxon>Flavobacteriales</taxon>
        <taxon>Flavobacteriaceae</taxon>
        <taxon>Pelagihabitans</taxon>
    </lineage>
</organism>
<proteinExistence type="predicted"/>
<evidence type="ECO:0000313" key="4">
    <source>
        <dbReference type="Proteomes" id="UP000707206"/>
    </source>
</evidence>
<reference evidence="3" key="2">
    <citation type="submission" date="2020-03" db="EMBL/GenBank/DDBJ databases">
        <title>Flavobacteriaceae bacterium strain TP-CH-4, a member of the family Flavobacteriaceae isolated from a deep-sea seamount.</title>
        <authorList>
            <person name="Zhang D.-C."/>
        </authorList>
    </citation>
    <scope>NUCLEOTIDE SEQUENCE</scope>
    <source>
        <strain evidence="3">TP-CH-4</strain>
    </source>
</reference>
<keyword evidence="4" id="KW-1185">Reference proteome</keyword>
<dbReference type="InterPro" id="IPR050640">
    <property type="entry name" value="Bact_2-comp_sensor_kinase"/>
</dbReference>